<dbReference type="EMBL" id="KV454443">
    <property type="protein sequence ID" value="ODQ77092.1"/>
    <property type="molecule type" value="Genomic_DNA"/>
</dbReference>
<organism evidence="1 2">
    <name type="scientific">Babjeviella inositovora NRRL Y-12698</name>
    <dbReference type="NCBI Taxonomy" id="984486"/>
    <lineage>
        <taxon>Eukaryota</taxon>
        <taxon>Fungi</taxon>
        <taxon>Dikarya</taxon>
        <taxon>Ascomycota</taxon>
        <taxon>Saccharomycotina</taxon>
        <taxon>Pichiomycetes</taxon>
        <taxon>Serinales incertae sedis</taxon>
        <taxon>Babjeviella</taxon>
    </lineage>
</organism>
<gene>
    <name evidence="1" type="ORF">BABINDRAFT_104759</name>
</gene>
<name>A0A1E3QJ47_9ASCO</name>
<sequence>MVFHNLSQFAPPEILFNWWLRYRKRDRCRGSGKRPHVNIKPSPCMCMHMKGKAVSYIDGLNTKTKHAYKGSRSPI</sequence>
<accession>A0A1E3QJ47</accession>
<keyword evidence="2" id="KW-1185">Reference proteome</keyword>
<dbReference type="GeneID" id="30144605"/>
<dbReference type="Proteomes" id="UP000094336">
    <property type="component" value="Unassembled WGS sequence"/>
</dbReference>
<dbReference type="AlphaFoldDB" id="A0A1E3QJ47"/>
<proteinExistence type="predicted"/>
<reference evidence="2" key="1">
    <citation type="submission" date="2016-05" db="EMBL/GenBank/DDBJ databases">
        <title>Comparative genomics of biotechnologically important yeasts.</title>
        <authorList>
            <consortium name="DOE Joint Genome Institute"/>
            <person name="Riley R."/>
            <person name="Haridas S."/>
            <person name="Wolfe K.H."/>
            <person name="Lopes M.R."/>
            <person name="Hittinger C.T."/>
            <person name="Goker M."/>
            <person name="Salamov A."/>
            <person name="Wisecaver J."/>
            <person name="Long T.M."/>
            <person name="Aerts A.L."/>
            <person name="Barry K."/>
            <person name="Choi C."/>
            <person name="Clum A."/>
            <person name="Coughlan A.Y."/>
            <person name="Deshpande S."/>
            <person name="Douglass A.P."/>
            <person name="Hanson S.J."/>
            <person name="Klenk H.-P."/>
            <person name="Labutti K."/>
            <person name="Lapidus A."/>
            <person name="Lindquist E."/>
            <person name="Lipzen A."/>
            <person name="Meier-Kolthoff J.P."/>
            <person name="Ohm R.A."/>
            <person name="Otillar R.P."/>
            <person name="Pangilinan J."/>
            <person name="Peng Y."/>
            <person name="Rokas A."/>
            <person name="Rosa C.A."/>
            <person name="Scheuner C."/>
            <person name="Sibirny A.A."/>
            <person name="Slot J.C."/>
            <person name="Stielow J.B."/>
            <person name="Sun H."/>
            <person name="Kurtzman C.P."/>
            <person name="Blackwell M."/>
            <person name="Grigoriev I.V."/>
            <person name="Jeffries T.W."/>
        </authorList>
    </citation>
    <scope>NUCLEOTIDE SEQUENCE [LARGE SCALE GENOMIC DNA]</scope>
    <source>
        <strain evidence="2">NRRL Y-12698</strain>
    </source>
</reference>
<protein>
    <submittedName>
        <fullName evidence="1">Uncharacterized protein</fullName>
    </submittedName>
</protein>
<evidence type="ECO:0000313" key="2">
    <source>
        <dbReference type="Proteomes" id="UP000094336"/>
    </source>
</evidence>
<evidence type="ECO:0000313" key="1">
    <source>
        <dbReference type="EMBL" id="ODQ77092.1"/>
    </source>
</evidence>
<dbReference type="RefSeq" id="XP_018982420.1">
    <property type="nucleotide sequence ID" value="XM_019126751.1"/>
</dbReference>